<dbReference type="InterPro" id="IPR029058">
    <property type="entry name" value="AB_hydrolase_fold"/>
</dbReference>
<dbReference type="Proteomes" id="UP000054560">
    <property type="component" value="Unassembled WGS sequence"/>
</dbReference>
<protein>
    <recommendedName>
        <fullName evidence="3">AB hydrolase-1 domain-containing protein</fullName>
    </recommendedName>
</protein>
<proteinExistence type="predicted"/>
<name>A0A0L0G143_9EUKA</name>
<sequence length="127" mass="14346">MSPIIREPQSSTSRGSAGVQFIPITTPVGTFKVWTRKVGDNAHVKILLLHGGPAFTTEYFESFEPYLVDDKGYELYYYHQLGSYLSDQPGTEHDDTLWTPHRFVEEVEQVRKGLGINSENGYFVGNS</sequence>
<evidence type="ECO:0000313" key="1">
    <source>
        <dbReference type="EMBL" id="KNC82536.1"/>
    </source>
</evidence>
<dbReference type="EMBL" id="KQ241918">
    <property type="protein sequence ID" value="KNC82536.1"/>
    <property type="molecule type" value="Genomic_DNA"/>
</dbReference>
<dbReference type="Gene3D" id="3.40.50.1820">
    <property type="entry name" value="alpha/beta hydrolase"/>
    <property type="match status" value="1"/>
</dbReference>
<dbReference type="SUPFAM" id="SSF53474">
    <property type="entry name" value="alpha/beta-Hydrolases"/>
    <property type="match status" value="1"/>
</dbReference>
<evidence type="ECO:0000313" key="2">
    <source>
        <dbReference type="Proteomes" id="UP000054560"/>
    </source>
</evidence>
<organism evidence="1 2">
    <name type="scientific">Sphaeroforma arctica JP610</name>
    <dbReference type="NCBI Taxonomy" id="667725"/>
    <lineage>
        <taxon>Eukaryota</taxon>
        <taxon>Ichthyosporea</taxon>
        <taxon>Ichthyophonida</taxon>
        <taxon>Sphaeroforma</taxon>
    </lineage>
</organism>
<gene>
    <name evidence="1" type="ORF">SARC_05184</name>
</gene>
<keyword evidence="2" id="KW-1185">Reference proteome</keyword>
<evidence type="ECO:0008006" key="3">
    <source>
        <dbReference type="Google" id="ProtNLM"/>
    </source>
</evidence>
<accession>A0A0L0G143</accession>
<dbReference type="RefSeq" id="XP_014156438.1">
    <property type="nucleotide sequence ID" value="XM_014300963.1"/>
</dbReference>
<dbReference type="GeneID" id="25905688"/>
<dbReference type="OrthoDB" id="9980265at2759"/>
<dbReference type="AlphaFoldDB" id="A0A0L0G143"/>
<reference evidence="1 2" key="1">
    <citation type="submission" date="2011-02" db="EMBL/GenBank/DDBJ databases">
        <title>The Genome Sequence of Sphaeroforma arctica JP610.</title>
        <authorList>
            <consortium name="The Broad Institute Genome Sequencing Platform"/>
            <person name="Russ C."/>
            <person name="Cuomo C."/>
            <person name="Young S.K."/>
            <person name="Zeng Q."/>
            <person name="Gargeya S."/>
            <person name="Alvarado L."/>
            <person name="Berlin A."/>
            <person name="Chapman S.B."/>
            <person name="Chen Z."/>
            <person name="Freedman E."/>
            <person name="Gellesch M."/>
            <person name="Goldberg J."/>
            <person name="Griggs A."/>
            <person name="Gujja S."/>
            <person name="Heilman E."/>
            <person name="Heiman D."/>
            <person name="Howarth C."/>
            <person name="Mehta T."/>
            <person name="Neiman D."/>
            <person name="Pearson M."/>
            <person name="Roberts A."/>
            <person name="Saif S."/>
            <person name="Shea T."/>
            <person name="Shenoy N."/>
            <person name="Sisk P."/>
            <person name="Stolte C."/>
            <person name="Sykes S."/>
            <person name="White J."/>
            <person name="Yandava C."/>
            <person name="Burger G."/>
            <person name="Gray M.W."/>
            <person name="Holland P.W.H."/>
            <person name="King N."/>
            <person name="Lang F.B.F."/>
            <person name="Roger A.J."/>
            <person name="Ruiz-Trillo I."/>
            <person name="Haas B."/>
            <person name="Nusbaum C."/>
            <person name="Birren B."/>
        </authorList>
    </citation>
    <scope>NUCLEOTIDE SEQUENCE [LARGE SCALE GENOMIC DNA]</scope>
    <source>
        <strain evidence="1 2">JP610</strain>
    </source>
</reference>